<dbReference type="Gene3D" id="3.30.565.10">
    <property type="entry name" value="Histidine kinase-like ATPase, C-terminal domain"/>
    <property type="match status" value="1"/>
</dbReference>
<comment type="caution">
    <text evidence="2">The sequence shown here is derived from an EMBL/GenBank/DDBJ whole genome shotgun (WGS) entry which is preliminary data.</text>
</comment>
<dbReference type="NCBIfam" id="NF047705">
    <property type="entry name" value="slr1659_superfam"/>
    <property type="match status" value="1"/>
</dbReference>
<dbReference type="InterPro" id="IPR002645">
    <property type="entry name" value="STAS_dom"/>
</dbReference>
<gene>
    <name evidence="2" type="ORF">E8A74_09440</name>
</gene>
<organism evidence="2 3">
    <name type="scientific">Polyangium fumosum</name>
    <dbReference type="NCBI Taxonomy" id="889272"/>
    <lineage>
        <taxon>Bacteria</taxon>
        <taxon>Pseudomonadati</taxon>
        <taxon>Myxococcota</taxon>
        <taxon>Polyangia</taxon>
        <taxon>Polyangiales</taxon>
        <taxon>Polyangiaceae</taxon>
        <taxon>Polyangium</taxon>
    </lineage>
</organism>
<protein>
    <recommendedName>
        <fullName evidence="1">STAS domain-containing protein</fullName>
    </recommendedName>
</protein>
<dbReference type="AlphaFoldDB" id="A0A4U1JG20"/>
<feature type="domain" description="STAS" evidence="1">
    <location>
        <begin position="214"/>
        <end position="278"/>
    </location>
</feature>
<dbReference type="Proteomes" id="UP000309215">
    <property type="component" value="Unassembled WGS sequence"/>
</dbReference>
<name>A0A4U1JG20_9BACT</name>
<dbReference type="InterPro" id="IPR058084">
    <property type="entry name" value="Slr1658-like"/>
</dbReference>
<dbReference type="RefSeq" id="WP_136928627.1">
    <property type="nucleotide sequence ID" value="NZ_SSMQ01000007.1"/>
</dbReference>
<dbReference type="NCBIfam" id="NF047703">
    <property type="entry name" value="slr1658_superfam"/>
    <property type="match status" value="1"/>
</dbReference>
<evidence type="ECO:0000313" key="2">
    <source>
        <dbReference type="EMBL" id="TKD10227.1"/>
    </source>
</evidence>
<evidence type="ECO:0000313" key="3">
    <source>
        <dbReference type="Proteomes" id="UP000309215"/>
    </source>
</evidence>
<dbReference type="OrthoDB" id="5488639at2"/>
<reference evidence="2 3" key="1">
    <citation type="submission" date="2019-04" db="EMBL/GenBank/DDBJ databases">
        <authorList>
            <person name="Li Y."/>
            <person name="Wang J."/>
        </authorList>
    </citation>
    <scope>NUCLEOTIDE SEQUENCE [LARGE SCALE GENOMIC DNA]</scope>
    <source>
        <strain evidence="2 3">DSM 14668</strain>
    </source>
</reference>
<proteinExistence type="predicted"/>
<evidence type="ECO:0000259" key="1">
    <source>
        <dbReference type="PROSITE" id="PS50801"/>
    </source>
</evidence>
<sequence>MSEIIGVYSLDDSFSEHMSLTLYPDSFAVRWSLCNLTANFMAEYFAELFPDADNDGKLISRAEVSGAVSYVLNELVENAVKFNRSGDINVTVGIGKEDLVCLVSNHIANGEVPPLREKLLELSREDPGELLRRQAEANAEDVEATGSGLGYLIIMSDYGVSLGWKLDPVSAQNTCIRTMARLPILKERARMEIKGGNYRVWYDPAEVTVYFEGILRLGGPQEYQPIEDLLEKVLLGNAKSITIDMRTLNFLNSSGINVLYKFAIAMRKKGDVQLVVRGSKAIPWQGKSLPNLKKFNQNFEMIFCD</sequence>
<accession>A0A4U1JG20</accession>
<dbReference type="PROSITE" id="PS50801">
    <property type="entry name" value="STAS"/>
    <property type="match status" value="1"/>
</dbReference>
<dbReference type="SUPFAM" id="SSF52091">
    <property type="entry name" value="SpoIIaa-like"/>
    <property type="match status" value="1"/>
</dbReference>
<dbReference type="SUPFAM" id="SSF55874">
    <property type="entry name" value="ATPase domain of HSP90 chaperone/DNA topoisomerase II/histidine kinase"/>
    <property type="match status" value="1"/>
</dbReference>
<dbReference type="EMBL" id="SSMQ01000007">
    <property type="protein sequence ID" value="TKD10227.1"/>
    <property type="molecule type" value="Genomic_DNA"/>
</dbReference>
<keyword evidence="3" id="KW-1185">Reference proteome</keyword>
<dbReference type="InterPro" id="IPR036513">
    <property type="entry name" value="STAS_dom_sf"/>
</dbReference>
<dbReference type="InterPro" id="IPR036890">
    <property type="entry name" value="HATPase_C_sf"/>
</dbReference>